<evidence type="ECO:0000259" key="3">
    <source>
        <dbReference type="Pfam" id="PF00135"/>
    </source>
</evidence>
<dbReference type="Gene3D" id="3.40.50.1820">
    <property type="entry name" value="alpha/beta hydrolase"/>
    <property type="match status" value="1"/>
</dbReference>
<sequence>MAMKRRRYVRALLGAATIGTASGIGNTSATTWFDPTVTTESGPVRGETVGETDVFKGIPYAEQPVGDRRWRPPEIPGEWEGTLEATEYGPACVQRGGLATIAGSEPEISGSEDCLNLNVWSPSDATPDDPAPVMVWIHGGGYTSGSNRYDSRRLSAFGDVVVVTINYRLGPFGFFTHPDLLAEDPRNVNQGYQDMRAALRWVQRNVRAFGGDPNTVTIFGESAGGNAVLTPMSDPAAEGLFHRVICESGPVVSDLLDREAAAQVGVDLADAVGCAGSDATDCLREKSPEDILTANADDSSGESTLDEPLGVVVDGEVVEKHPAKRFADGEFADVPLITGANADETQLFLLGTDVSTGEEYRATVEDRYGELADAVLETYPADAYETPKDALVAATTDATFRCGDRLVARWIDENGGTVYRYLFDDAPTYPLTFLSLLEDDVGAYHAAELAYVFGGDVTQGGTALARLGFRDKLLSRRMRDYWTTFATTGDPNSRLRPDWPQFTAGEQAQVRLTEDEIVRESGPKPECRLWESVYRDNVGL</sequence>
<dbReference type="PROSITE" id="PS00122">
    <property type="entry name" value="CARBOXYLESTERASE_B_1"/>
    <property type="match status" value="1"/>
</dbReference>
<dbReference type="PANTHER" id="PTHR11559">
    <property type="entry name" value="CARBOXYLESTERASE"/>
    <property type="match status" value="1"/>
</dbReference>
<dbReference type="InterPro" id="IPR029058">
    <property type="entry name" value="AB_hydrolase_fold"/>
</dbReference>
<dbReference type="InterPro" id="IPR019826">
    <property type="entry name" value="Carboxylesterase_B_AS"/>
</dbReference>
<gene>
    <name evidence="4" type="ORF">ACFQE6_24115</name>
</gene>
<evidence type="ECO:0000313" key="4">
    <source>
        <dbReference type="EMBL" id="MFC6767971.1"/>
    </source>
</evidence>
<keyword evidence="2" id="KW-0378">Hydrolase</keyword>
<evidence type="ECO:0000256" key="2">
    <source>
        <dbReference type="ARBA" id="ARBA00022801"/>
    </source>
</evidence>
<comment type="caution">
    <text evidence="4">The sequence shown here is derived from an EMBL/GenBank/DDBJ whole genome shotgun (WGS) entry which is preliminary data.</text>
</comment>
<evidence type="ECO:0000256" key="1">
    <source>
        <dbReference type="ARBA" id="ARBA00005964"/>
    </source>
</evidence>
<feature type="domain" description="Carboxylesterase type B" evidence="3">
    <location>
        <begin position="34"/>
        <end position="530"/>
    </location>
</feature>
<dbReference type="Proteomes" id="UP001596383">
    <property type="component" value="Unassembled WGS sequence"/>
</dbReference>
<dbReference type="InterPro" id="IPR050309">
    <property type="entry name" value="Type-B_Carboxylest/Lipase"/>
</dbReference>
<dbReference type="EMBL" id="JBHSWV010000458">
    <property type="protein sequence ID" value="MFC6767971.1"/>
    <property type="molecule type" value="Genomic_DNA"/>
</dbReference>
<dbReference type="AlphaFoldDB" id="A0ABD5SRQ7"/>
<keyword evidence="5" id="KW-1185">Reference proteome</keyword>
<protein>
    <submittedName>
        <fullName evidence="4">Carboxylesterase/lipase family protein</fullName>
    </submittedName>
</protein>
<evidence type="ECO:0000313" key="5">
    <source>
        <dbReference type="Proteomes" id="UP001596383"/>
    </source>
</evidence>
<dbReference type="RefSeq" id="WP_273740810.1">
    <property type="nucleotide sequence ID" value="NZ_JAQIVI010000458.1"/>
</dbReference>
<proteinExistence type="inferred from homology"/>
<name>A0ABD5SRQ7_9EURY</name>
<dbReference type="InterPro" id="IPR002018">
    <property type="entry name" value="CarbesteraseB"/>
</dbReference>
<comment type="similarity">
    <text evidence="1">Belongs to the type-B carboxylesterase/lipase family.</text>
</comment>
<dbReference type="GO" id="GO:0016787">
    <property type="term" value="F:hydrolase activity"/>
    <property type="evidence" value="ECO:0007669"/>
    <property type="project" value="UniProtKB-KW"/>
</dbReference>
<reference evidence="4 5" key="1">
    <citation type="journal article" date="2019" name="Int. J. Syst. Evol. Microbiol.">
        <title>The Global Catalogue of Microorganisms (GCM) 10K type strain sequencing project: providing services to taxonomists for standard genome sequencing and annotation.</title>
        <authorList>
            <consortium name="The Broad Institute Genomics Platform"/>
            <consortium name="The Broad Institute Genome Sequencing Center for Infectious Disease"/>
            <person name="Wu L."/>
            <person name="Ma J."/>
        </authorList>
    </citation>
    <scope>NUCLEOTIDE SEQUENCE [LARGE SCALE GENOMIC DNA]</scope>
    <source>
        <strain evidence="4 5">LMG 29247</strain>
    </source>
</reference>
<accession>A0ABD5SRQ7</accession>
<organism evidence="4 5">
    <name type="scientific">Natrinema soli</name>
    <dbReference type="NCBI Taxonomy" id="1930624"/>
    <lineage>
        <taxon>Archaea</taxon>
        <taxon>Methanobacteriati</taxon>
        <taxon>Methanobacteriota</taxon>
        <taxon>Stenosarchaea group</taxon>
        <taxon>Halobacteria</taxon>
        <taxon>Halobacteriales</taxon>
        <taxon>Natrialbaceae</taxon>
        <taxon>Natrinema</taxon>
    </lineage>
</organism>
<dbReference type="Pfam" id="PF00135">
    <property type="entry name" value="COesterase"/>
    <property type="match status" value="1"/>
</dbReference>
<dbReference type="SUPFAM" id="SSF53474">
    <property type="entry name" value="alpha/beta-Hydrolases"/>
    <property type="match status" value="1"/>
</dbReference>